<name>A0A4S8IEL0_MUSBA</name>
<keyword evidence="2" id="KW-1185">Reference proteome</keyword>
<evidence type="ECO:0000313" key="1">
    <source>
        <dbReference type="EMBL" id="THU46319.1"/>
    </source>
</evidence>
<evidence type="ECO:0000313" key="2">
    <source>
        <dbReference type="Proteomes" id="UP000317650"/>
    </source>
</evidence>
<comment type="caution">
    <text evidence="1">The sequence shown here is derived from an EMBL/GenBank/DDBJ whole genome shotgun (WGS) entry which is preliminary data.</text>
</comment>
<dbReference type="Proteomes" id="UP000317650">
    <property type="component" value="Chromosome 9"/>
</dbReference>
<protein>
    <submittedName>
        <fullName evidence="1">Uncharacterized protein</fullName>
    </submittedName>
</protein>
<organism evidence="1 2">
    <name type="scientific">Musa balbisiana</name>
    <name type="common">Banana</name>
    <dbReference type="NCBI Taxonomy" id="52838"/>
    <lineage>
        <taxon>Eukaryota</taxon>
        <taxon>Viridiplantae</taxon>
        <taxon>Streptophyta</taxon>
        <taxon>Embryophyta</taxon>
        <taxon>Tracheophyta</taxon>
        <taxon>Spermatophyta</taxon>
        <taxon>Magnoliopsida</taxon>
        <taxon>Liliopsida</taxon>
        <taxon>Zingiberales</taxon>
        <taxon>Musaceae</taxon>
        <taxon>Musa</taxon>
    </lineage>
</organism>
<sequence>MSEETNEAKKPERTVSGDVAFPAIRPSVQTNLLLLLQNRFAVRLAYSTSEKQQVKLKGGK</sequence>
<dbReference type="AlphaFoldDB" id="A0A4S8IEL0"/>
<dbReference type="EMBL" id="PYDT01000010">
    <property type="protein sequence ID" value="THU46319.1"/>
    <property type="molecule type" value="Genomic_DNA"/>
</dbReference>
<reference evidence="1 2" key="1">
    <citation type="journal article" date="2019" name="Nat. Plants">
        <title>Genome sequencing of Musa balbisiana reveals subgenome evolution and function divergence in polyploid bananas.</title>
        <authorList>
            <person name="Yao X."/>
        </authorList>
    </citation>
    <scope>NUCLEOTIDE SEQUENCE [LARGE SCALE GENOMIC DNA]</scope>
    <source>
        <strain evidence="2">cv. DH-PKW</strain>
        <tissue evidence="1">Leaves</tissue>
    </source>
</reference>
<accession>A0A4S8IEL0</accession>
<proteinExistence type="predicted"/>
<gene>
    <name evidence="1" type="ORF">C4D60_Mb09t03670</name>
</gene>